<evidence type="ECO:0000256" key="9">
    <source>
        <dbReference type="ARBA" id="ARBA00022679"/>
    </source>
</evidence>
<dbReference type="GO" id="GO:0005829">
    <property type="term" value="C:cytosol"/>
    <property type="evidence" value="ECO:0007669"/>
    <property type="project" value="TreeGrafter"/>
</dbReference>
<dbReference type="SUPFAM" id="SSF100879">
    <property type="entry name" value="Lesion bypass DNA polymerase (Y-family), little finger domain"/>
    <property type="match status" value="1"/>
</dbReference>
<dbReference type="GO" id="GO:0042276">
    <property type="term" value="P:error-prone translesion synthesis"/>
    <property type="evidence" value="ECO:0007669"/>
    <property type="project" value="TreeGrafter"/>
</dbReference>
<dbReference type="InterPro" id="IPR050116">
    <property type="entry name" value="DNA_polymerase-Y"/>
</dbReference>
<dbReference type="Pfam" id="PF11799">
    <property type="entry name" value="IMS_C"/>
    <property type="match status" value="1"/>
</dbReference>
<dbReference type="InterPro" id="IPR053848">
    <property type="entry name" value="IMS_HHH_1"/>
</dbReference>
<keyword evidence="8" id="KW-0237">DNA synthesis</keyword>
<dbReference type="InterPro" id="IPR022880">
    <property type="entry name" value="DNApol_IV"/>
</dbReference>
<dbReference type="CDD" id="cd03586">
    <property type="entry name" value="PolY_Pol_IV_kappa"/>
    <property type="match status" value="1"/>
</dbReference>
<dbReference type="NCBIfam" id="NF002677">
    <property type="entry name" value="PRK02406.1"/>
    <property type="match status" value="1"/>
</dbReference>
<evidence type="ECO:0000256" key="7">
    <source>
        <dbReference type="ARBA" id="ARBA00022490"/>
    </source>
</evidence>
<dbReference type="SUPFAM" id="SSF56672">
    <property type="entry name" value="DNA/RNA polymerases"/>
    <property type="match status" value="1"/>
</dbReference>
<evidence type="ECO:0000256" key="18">
    <source>
        <dbReference type="ARBA" id="ARBA00049244"/>
    </source>
</evidence>
<keyword evidence="11" id="KW-0235">DNA replication</keyword>
<evidence type="ECO:0000256" key="3">
    <source>
        <dbReference type="ARBA" id="ARBA00010945"/>
    </source>
</evidence>
<evidence type="ECO:0000256" key="16">
    <source>
        <dbReference type="ARBA" id="ARBA00023125"/>
    </source>
</evidence>
<keyword evidence="15" id="KW-0239">DNA-directed DNA polymerase</keyword>
<name>A0A7R8WYJ6_9CRUS</name>
<comment type="similarity">
    <text evidence="3">Belongs to the DNA polymerase type-Y family.</text>
</comment>
<dbReference type="InterPro" id="IPR043128">
    <property type="entry name" value="Rev_trsase/Diguanyl_cyclase"/>
</dbReference>
<sequence length="342" mass="38182">MDCFYAAVEIREQPQLTNQPVAVGGKPNGRGVLTTCNYKAREFGLHSAMPAARALQLCPELVLLPVRMDLYRDTSRQIQDIFSRYTNTIEPLSLDEAYLDVSASSLHQGSATLIAQDIRNTILEEQRLTASAGSAANKFLAKVASDWKKPNGQFAVPPSKVAEFVYTLAVKKIPGVGPVTQEKLATLGVETCGQLQQWSLAALQEQFGRFGSALYQYARGIDERDVKTSRERKSLSIERTFASDLKTRDAISSILPDLYAQLLHRLEKAQHDKQRVISGLFVKLKYHDFQVTTHQRPGNTPDIKTFGYLIQQCLENRDDSVRLVGLGVRFGLQDNPRQLTLL</sequence>
<keyword evidence="10" id="KW-0548">Nucleotidyltransferase</keyword>
<dbReference type="FunFam" id="3.40.1170.60:FF:000001">
    <property type="entry name" value="DNA polymerase IV"/>
    <property type="match status" value="1"/>
</dbReference>
<dbReference type="EMBL" id="OB686815">
    <property type="protein sequence ID" value="CAD7237326.1"/>
    <property type="molecule type" value="Genomic_DNA"/>
</dbReference>
<accession>A0A7R8WYJ6</accession>
<evidence type="ECO:0000256" key="8">
    <source>
        <dbReference type="ARBA" id="ARBA00022634"/>
    </source>
</evidence>
<proteinExistence type="inferred from homology"/>
<evidence type="ECO:0000256" key="2">
    <source>
        <dbReference type="ARBA" id="ARBA00004496"/>
    </source>
</evidence>
<dbReference type="Pfam" id="PF00817">
    <property type="entry name" value="IMS"/>
    <property type="match status" value="1"/>
</dbReference>
<keyword evidence="7" id="KW-0963">Cytoplasm</keyword>
<evidence type="ECO:0000256" key="10">
    <source>
        <dbReference type="ARBA" id="ARBA00022695"/>
    </source>
</evidence>
<evidence type="ECO:0000256" key="1">
    <source>
        <dbReference type="ARBA" id="ARBA00001946"/>
    </source>
</evidence>
<dbReference type="InterPro" id="IPR043502">
    <property type="entry name" value="DNA/RNA_pol_sf"/>
</dbReference>
<evidence type="ECO:0000313" key="19">
    <source>
        <dbReference type="EMBL" id="CAD7237326.1"/>
    </source>
</evidence>
<dbReference type="PANTHER" id="PTHR11076:SF33">
    <property type="entry name" value="DNA POLYMERASE KAPPA"/>
    <property type="match status" value="1"/>
</dbReference>
<evidence type="ECO:0000256" key="14">
    <source>
        <dbReference type="ARBA" id="ARBA00022842"/>
    </source>
</evidence>
<keyword evidence="9" id="KW-0808">Transferase</keyword>
<keyword evidence="17" id="KW-0234">DNA repair</keyword>
<dbReference type="AlphaFoldDB" id="A0A7R8WYJ6"/>
<dbReference type="GO" id="GO:0006281">
    <property type="term" value="P:DNA repair"/>
    <property type="evidence" value="ECO:0007669"/>
    <property type="project" value="UniProtKB-KW"/>
</dbReference>
<dbReference type="PROSITE" id="PS50173">
    <property type="entry name" value="UMUC"/>
    <property type="match status" value="1"/>
</dbReference>
<dbReference type="PANTHER" id="PTHR11076">
    <property type="entry name" value="DNA REPAIR POLYMERASE UMUC / TRANSFERASE FAMILY MEMBER"/>
    <property type="match status" value="1"/>
</dbReference>
<keyword evidence="16" id="KW-0238">DNA-binding</keyword>
<evidence type="ECO:0000256" key="11">
    <source>
        <dbReference type="ARBA" id="ARBA00022705"/>
    </source>
</evidence>
<dbReference type="InterPro" id="IPR017961">
    <property type="entry name" value="DNA_pol_Y-fam_little_finger"/>
</dbReference>
<dbReference type="HAMAP" id="MF_01113">
    <property type="entry name" value="DNApol_IV"/>
    <property type="match status" value="1"/>
</dbReference>
<gene>
    <name evidence="19" type="ORF">CTOB1V02_LOCUS15141</name>
</gene>
<evidence type="ECO:0000256" key="13">
    <source>
        <dbReference type="ARBA" id="ARBA00022763"/>
    </source>
</evidence>
<dbReference type="FunFam" id="1.10.150.20:FF:000019">
    <property type="entry name" value="DNA polymerase IV"/>
    <property type="match status" value="1"/>
</dbReference>
<evidence type="ECO:0000256" key="15">
    <source>
        <dbReference type="ARBA" id="ARBA00022932"/>
    </source>
</evidence>
<dbReference type="InterPro" id="IPR036775">
    <property type="entry name" value="DNA_pol_Y-fam_lit_finger_sf"/>
</dbReference>
<comment type="catalytic activity">
    <reaction evidence="18">
        <text>DNA(n) + a 2'-deoxyribonucleoside 5'-triphosphate = DNA(n+1) + diphosphate</text>
        <dbReference type="Rhea" id="RHEA:22508"/>
        <dbReference type="Rhea" id="RHEA-COMP:17339"/>
        <dbReference type="Rhea" id="RHEA-COMP:17340"/>
        <dbReference type="ChEBI" id="CHEBI:33019"/>
        <dbReference type="ChEBI" id="CHEBI:61560"/>
        <dbReference type="ChEBI" id="CHEBI:173112"/>
        <dbReference type="EC" id="2.7.7.7"/>
    </reaction>
</comment>
<dbReference type="Gene3D" id="1.10.150.20">
    <property type="entry name" value="5' to 3' exonuclease, C-terminal subdomain"/>
    <property type="match status" value="1"/>
</dbReference>
<protein>
    <recommendedName>
        <fullName evidence="5">DNA polymerase kappa</fullName>
        <ecNumber evidence="4">2.7.7.7</ecNumber>
    </recommendedName>
</protein>
<dbReference type="Gene3D" id="3.30.70.270">
    <property type="match status" value="1"/>
</dbReference>
<dbReference type="GO" id="GO:0003887">
    <property type="term" value="F:DNA-directed DNA polymerase activity"/>
    <property type="evidence" value="ECO:0007669"/>
    <property type="project" value="UniProtKB-KW"/>
</dbReference>
<dbReference type="Gene3D" id="3.40.1170.60">
    <property type="match status" value="1"/>
</dbReference>
<comment type="subcellular location">
    <subcellularLocation>
        <location evidence="2">Cytoplasm</location>
    </subcellularLocation>
</comment>
<evidence type="ECO:0000256" key="4">
    <source>
        <dbReference type="ARBA" id="ARBA00012417"/>
    </source>
</evidence>
<dbReference type="EC" id="2.7.7.7" evidence="4"/>
<dbReference type="InterPro" id="IPR001126">
    <property type="entry name" value="UmuC"/>
</dbReference>
<evidence type="ECO:0000256" key="17">
    <source>
        <dbReference type="ARBA" id="ARBA00023204"/>
    </source>
</evidence>
<organism evidence="19">
    <name type="scientific">Cyprideis torosa</name>
    <dbReference type="NCBI Taxonomy" id="163714"/>
    <lineage>
        <taxon>Eukaryota</taxon>
        <taxon>Metazoa</taxon>
        <taxon>Ecdysozoa</taxon>
        <taxon>Arthropoda</taxon>
        <taxon>Crustacea</taxon>
        <taxon>Oligostraca</taxon>
        <taxon>Ostracoda</taxon>
        <taxon>Podocopa</taxon>
        <taxon>Podocopida</taxon>
        <taxon>Cytherocopina</taxon>
        <taxon>Cytheroidea</taxon>
        <taxon>Cytherideidae</taxon>
        <taxon>Cyprideis</taxon>
    </lineage>
</organism>
<dbReference type="Pfam" id="PF21999">
    <property type="entry name" value="IMS_HHH_1"/>
    <property type="match status" value="1"/>
</dbReference>
<keyword evidence="12" id="KW-0479">Metal-binding</keyword>
<dbReference type="OrthoDB" id="6350720at2759"/>
<dbReference type="Gene3D" id="3.30.1490.100">
    <property type="entry name" value="DNA polymerase, Y-family, little finger domain"/>
    <property type="match status" value="1"/>
</dbReference>
<keyword evidence="13" id="KW-0227">DNA damage</keyword>
<evidence type="ECO:0000256" key="6">
    <source>
        <dbReference type="ARBA" id="ARBA00022457"/>
    </source>
</evidence>
<dbReference type="GO" id="GO:0003684">
    <property type="term" value="F:damaged DNA binding"/>
    <property type="evidence" value="ECO:0007669"/>
    <property type="project" value="InterPro"/>
</dbReference>
<dbReference type="GO" id="GO:0046872">
    <property type="term" value="F:metal ion binding"/>
    <property type="evidence" value="ECO:0007669"/>
    <property type="project" value="UniProtKB-KW"/>
</dbReference>
<evidence type="ECO:0000256" key="12">
    <source>
        <dbReference type="ARBA" id="ARBA00022723"/>
    </source>
</evidence>
<evidence type="ECO:0000256" key="5">
    <source>
        <dbReference type="ARBA" id="ARBA00016178"/>
    </source>
</evidence>
<keyword evidence="6" id="KW-0515">Mutator protein</keyword>
<comment type="cofactor">
    <cofactor evidence="1">
        <name>Mg(2+)</name>
        <dbReference type="ChEBI" id="CHEBI:18420"/>
    </cofactor>
</comment>
<keyword evidence="14" id="KW-0460">Magnesium</keyword>
<dbReference type="GO" id="GO:0006260">
    <property type="term" value="P:DNA replication"/>
    <property type="evidence" value="ECO:0007669"/>
    <property type="project" value="UniProtKB-KW"/>
</dbReference>
<reference evidence="19" key="1">
    <citation type="submission" date="2020-11" db="EMBL/GenBank/DDBJ databases">
        <authorList>
            <person name="Tran Van P."/>
        </authorList>
    </citation>
    <scope>NUCLEOTIDE SEQUENCE</scope>
</reference>